<dbReference type="SUPFAM" id="SSF47413">
    <property type="entry name" value="lambda repressor-like DNA-binding domains"/>
    <property type="match status" value="1"/>
</dbReference>
<reference evidence="2 3" key="1">
    <citation type="submission" date="2016-10" db="EMBL/GenBank/DDBJ databases">
        <authorList>
            <person name="de Groot N.N."/>
        </authorList>
    </citation>
    <scope>NUCLEOTIDE SEQUENCE [LARGE SCALE GENOMIC DNA]</scope>
    <source>
        <strain evidence="2 3">DSM 44149</strain>
    </source>
</reference>
<dbReference type="STRING" id="211114.SAMN04489726_3333"/>
<organism evidence="2 3">
    <name type="scientific">Allokutzneria albata</name>
    <name type="common">Kibdelosporangium albatum</name>
    <dbReference type="NCBI Taxonomy" id="211114"/>
    <lineage>
        <taxon>Bacteria</taxon>
        <taxon>Bacillati</taxon>
        <taxon>Actinomycetota</taxon>
        <taxon>Actinomycetes</taxon>
        <taxon>Pseudonocardiales</taxon>
        <taxon>Pseudonocardiaceae</taxon>
        <taxon>Allokutzneria</taxon>
    </lineage>
</organism>
<protein>
    <submittedName>
        <fullName evidence="2">Helix-turn-helix domain-containing protein</fullName>
    </submittedName>
</protein>
<keyword evidence="3" id="KW-1185">Reference proteome</keyword>
<dbReference type="AlphaFoldDB" id="A0A1G9W0F6"/>
<evidence type="ECO:0000313" key="2">
    <source>
        <dbReference type="EMBL" id="SDM78000.1"/>
    </source>
</evidence>
<dbReference type="CDD" id="cd00093">
    <property type="entry name" value="HTH_XRE"/>
    <property type="match status" value="1"/>
</dbReference>
<dbReference type="Proteomes" id="UP000183376">
    <property type="component" value="Chromosome I"/>
</dbReference>
<dbReference type="eggNOG" id="COG1396">
    <property type="taxonomic scope" value="Bacteria"/>
</dbReference>
<dbReference type="InterPro" id="IPR010982">
    <property type="entry name" value="Lambda_DNA-bd_dom_sf"/>
</dbReference>
<name>A0A1G9W0F6_ALLAB</name>
<feature type="domain" description="HTH cro/C1-type" evidence="1">
    <location>
        <begin position="17"/>
        <end position="71"/>
    </location>
</feature>
<dbReference type="OrthoDB" id="3672921at2"/>
<accession>A0A1G9W0F6</accession>
<dbReference type="EMBL" id="LT629701">
    <property type="protein sequence ID" value="SDM78000.1"/>
    <property type="molecule type" value="Genomic_DNA"/>
</dbReference>
<dbReference type="SMART" id="SM00530">
    <property type="entry name" value="HTH_XRE"/>
    <property type="match status" value="1"/>
</dbReference>
<dbReference type="InterPro" id="IPR043917">
    <property type="entry name" value="DUF5753"/>
</dbReference>
<dbReference type="InterPro" id="IPR001387">
    <property type="entry name" value="Cro/C1-type_HTH"/>
</dbReference>
<dbReference type="PROSITE" id="PS50943">
    <property type="entry name" value="HTH_CROC1"/>
    <property type="match status" value="1"/>
</dbReference>
<sequence length="281" mass="31664">MTDPEPTLRGQELGEQLRRLRVAAGLTLADAGERIDASSSKLSRIECGKRCARVEDVAALLALYDVTGDRRARLLALARETDRRGWWQPYHPDHEERLRTLLKLEAEANGIVDFQATHVPDLLQTTEYARALLTESEMLTEREIRQLVTTRKRRRARLRGERSPTLLAITTEPALRYTVGGVPVQRRQLDHLLRMSTRRGVTLLVVPNSGRANVGWTGSFSMFARSRPPTVVFVDHLTSHLFLEDDSDVETYERAVDRLVDAALDTGESAAFIAQVAKELE</sequence>
<evidence type="ECO:0000313" key="3">
    <source>
        <dbReference type="Proteomes" id="UP000183376"/>
    </source>
</evidence>
<dbReference type="RefSeq" id="WP_030431506.1">
    <property type="nucleotide sequence ID" value="NZ_JOEF01000019.1"/>
</dbReference>
<dbReference type="GO" id="GO:0003677">
    <property type="term" value="F:DNA binding"/>
    <property type="evidence" value="ECO:0007669"/>
    <property type="project" value="InterPro"/>
</dbReference>
<gene>
    <name evidence="2" type="ORF">SAMN04489726_3333</name>
</gene>
<evidence type="ECO:0000259" key="1">
    <source>
        <dbReference type="PROSITE" id="PS50943"/>
    </source>
</evidence>
<dbReference type="Pfam" id="PF13560">
    <property type="entry name" value="HTH_31"/>
    <property type="match status" value="1"/>
</dbReference>
<dbReference type="Pfam" id="PF19054">
    <property type="entry name" value="DUF5753"/>
    <property type="match status" value="1"/>
</dbReference>
<dbReference type="Gene3D" id="1.10.260.40">
    <property type="entry name" value="lambda repressor-like DNA-binding domains"/>
    <property type="match status" value="1"/>
</dbReference>
<proteinExistence type="predicted"/>